<keyword evidence="1" id="KW-0472">Membrane</keyword>
<keyword evidence="3" id="KW-1185">Reference proteome</keyword>
<evidence type="ECO:0000313" key="3">
    <source>
        <dbReference type="Proteomes" id="UP000245207"/>
    </source>
</evidence>
<keyword evidence="1" id="KW-0812">Transmembrane</keyword>
<dbReference type="EMBL" id="PKPP01020737">
    <property type="protein sequence ID" value="PWA35080.1"/>
    <property type="molecule type" value="Genomic_DNA"/>
</dbReference>
<evidence type="ECO:0000313" key="2">
    <source>
        <dbReference type="EMBL" id="PWA35080.1"/>
    </source>
</evidence>
<protein>
    <submittedName>
        <fullName evidence="2">Kinesin-related protein 4</fullName>
    </submittedName>
</protein>
<proteinExistence type="predicted"/>
<feature type="transmembrane region" description="Helical" evidence="1">
    <location>
        <begin position="58"/>
        <end position="82"/>
    </location>
</feature>
<accession>A0A2U1KE96</accession>
<sequence length="134" mass="15588">MWFPLIILQGTIPEGLMPNELQNTSRRMIVLQEKVSKIVQGQSSVMVYNRNQLQLFLVLYHAATTPFSCLFILLYGGFLLLFPYDREKRGSVNYEIPREIRKIEEMAWYADGETFMRNEFTSSIAYAYGNVTLC</sequence>
<reference evidence="2 3" key="1">
    <citation type="journal article" date="2018" name="Mol. Plant">
        <title>The genome of Artemisia annua provides insight into the evolution of Asteraceae family and artemisinin biosynthesis.</title>
        <authorList>
            <person name="Shen Q."/>
            <person name="Zhang L."/>
            <person name="Liao Z."/>
            <person name="Wang S."/>
            <person name="Yan T."/>
            <person name="Shi P."/>
            <person name="Liu M."/>
            <person name="Fu X."/>
            <person name="Pan Q."/>
            <person name="Wang Y."/>
            <person name="Lv Z."/>
            <person name="Lu X."/>
            <person name="Zhang F."/>
            <person name="Jiang W."/>
            <person name="Ma Y."/>
            <person name="Chen M."/>
            <person name="Hao X."/>
            <person name="Li L."/>
            <person name="Tang Y."/>
            <person name="Lv G."/>
            <person name="Zhou Y."/>
            <person name="Sun X."/>
            <person name="Brodelius P.E."/>
            <person name="Rose J.K.C."/>
            <person name="Tang K."/>
        </authorList>
    </citation>
    <scope>NUCLEOTIDE SEQUENCE [LARGE SCALE GENOMIC DNA]</scope>
    <source>
        <strain evidence="3">cv. Huhao1</strain>
        <tissue evidence="2">Leaf</tissue>
    </source>
</reference>
<dbReference type="STRING" id="35608.A0A2U1KE96"/>
<gene>
    <name evidence="2" type="ORF">CTI12_AA612830</name>
</gene>
<dbReference type="Proteomes" id="UP000245207">
    <property type="component" value="Unassembled WGS sequence"/>
</dbReference>
<organism evidence="2 3">
    <name type="scientific">Artemisia annua</name>
    <name type="common">Sweet wormwood</name>
    <dbReference type="NCBI Taxonomy" id="35608"/>
    <lineage>
        <taxon>Eukaryota</taxon>
        <taxon>Viridiplantae</taxon>
        <taxon>Streptophyta</taxon>
        <taxon>Embryophyta</taxon>
        <taxon>Tracheophyta</taxon>
        <taxon>Spermatophyta</taxon>
        <taxon>Magnoliopsida</taxon>
        <taxon>eudicotyledons</taxon>
        <taxon>Gunneridae</taxon>
        <taxon>Pentapetalae</taxon>
        <taxon>asterids</taxon>
        <taxon>campanulids</taxon>
        <taxon>Asterales</taxon>
        <taxon>Asteraceae</taxon>
        <taxon>Asteroideae</taxon>
        <taxon>Anthemideae</taxon>
        <taxon>Artemisiinae</taxon>
        <taxon>Artemisia</taxon>
    </lineage>
</organism>
<dbReference type="OrthoDB" id="3176171at2759"/>
<dbReference type="AlphaFoldDB" id="A0A2U1KE96"/>
<keyword evidence="1" id="KW-1133">Transmembrane helix</keyword>
<evidence type="ECO:0000256" key="1">
    <source>
        <dbReference type="SAM" id="Phobius"/>
    </source>
</evidence>
<name>A0A2U1KE96_ARTAN</name>
<comment type="caution">
    <text evidence="2">The sequence shown here is derived from an EMBL/GenBank/DDBJ whole genome shotgun (WGS) entry which is preliminary data.</text>
</comment>